<evidence type="ECO:0000256" key="1">
    <source>
        <dbReference type="SAM" id="MobiDB-lite"/>
    </source>
</evidence>
<dbReference type="PATRIC" id="fig|512565.3.peg.5405"/>
<dbReference type="STRING" id="512565.AMIS_54120"/>
<accession>I0HC95</accession>
<evidence type="ECO:0000313" key="3">
    <source>
        <dbReference type="Proteomes" id="UP000007882"/>
    </source>
</evidence>
<name>I0HC95_ACTM4</name>
<organism evidence="2 3">
    <name type="scientific">Actinoplanes missouriensis (strain ATCC 14538 / DSM 43046 / CBS 188.64 / JCM 3121 / NBRC 102363 / NCIMB 12654 / NRRL B-3342 / UNCC 431)</name>
    <dbReference type="NCBI Taxonomy" id="512565"/>
    <lineage>
        <taxon>Bacteria</taxon>
        <taxon>Bacillati</taxon>
        <taxon>Actinomycetota</taxon>
        <taxon>Actinomycetes</taxon>
        <taxon>Micromonosporales</taxon>
        <taxon>Micromonosporaceae</taxon>
        <taxon>Actinoplanes</taxon>
    </lineage>
</organism>
<keyword evidence="2" id="KW-0808">Transferase</keyword>
<feature type="region of interest" description="Disordered" evidence="1">
    <location>
        <begin position="1"/>
        <end position="41"/>
    </location>
</feature>
<dbReference type="HOGENOM" id="CLU_114078_0_0_11"/>
<dbReference type="Gene3D" id="3.40.50.300">
    <property type="entry name" value="P-loop containing nucleotide triphosphate hydrolases"/>
    <property type="match status" value="1"/>
</dbReference>
<dbReference type="KEGG" id="ams:AMIS_54120"/>
<dbReference type="AlphaFoldDB" id="I0HC95"/>
<dbReference type="eggNOG" id="COG0572">
    <property type="taxonomic scope" value="Bacteria"/>
</dbReference>
<dbReference type="Proteomes" id="UP000007882">
    <property type="component" value="Chromosome"/>
</dbReference>
<keyword evidence="2" id="KW-0418">Kinase</keyword>
<evidence type="ECO:0000313" key="2">
    <source>
        <dbReference type="EMBL" id="BAL90632.1"/>
    </source>
</evidence>
<keyword evidence="3" id="KW-1185">Reference proteome</keyword>
<dbReference type="SUPFAM" id="SSF52540">
    <property type="entry name" value="P-loop containing nucleoside triphosphate hydrolases"/>
    <property type="match status" value="1"/>
</dbReference>
<gene>
    <name evidence="2" type="ordered locus">AMIS_54120</name>
</gene>
<dbReference type="InterPro" id="IPR027417">
    <property type="entry name" value="P-loop_NTPase"/>
</dbReference>
<proteinExistence type="predicted"/>
<protein>
    <submittedName>
        <fullName evidence="2">Putative phosphoribulokinase/uridine kinase</fullName>
    </submittedName>
</protein>
<sequence>MPLRGVTSGEPLGGVTSGVPLRRVTSDVPLRPGLRPGPVEADHGRMRVVPVSFESLVEDLADRLASRESDTRIRVAVDGPDAADPARLADALADPLRVRGRPVVRVATSDFLRPASLRLEFGRTNPDSFYNGWFDEAGLTRELLVPAAPEGSGRVLTRLWDAGRDRSARQPYEELPACAIVLVSGPLLLGSGLPFDVTVHLELSAAALERRTAEDQRWTLPAFRRYADEVAPETFADVVVRVDDPRRPAIVLER</sequence>
<dbReference type="GO" id="GO:0016301">
    <property type="term" value="F:kinase activity"/>
    <property type="evidence" value="ECO:0007669"/>
    <property type="project" value="UniProtKB-KW"/>
</dbReference>
<reference evidence="2 3" key="1">
    <citation type="submission" date="2012-02" db="EMBL/GenBank/DDBJ databases">
        <title>Complete genome sequence of Actinoplanes missouriensis 431 (= NBRC 102363).</title>
        <authorList>
            <person name="Ohnishi Y."/>
            <person name="Ishikawa J."/>
            <person name="Sekine M."/>
            <person name="Hosoyama A."/>
            <person name="Harada T."/>
            <person name="Narita H."/>
            <person name="Hata T."/>
            <person name="Konno Y."/>
            <person name="Tutikane K."/>
            <person name="Fujita N."/>
            <person name="Horinouchi S."/>
            <person name="Hayakawa M."/>
        </authorList>
    </citation>
    <scope>NUCLEOTIDE SEQUENCE [LARGE SCALE GENOMIC DNA]</scope>
    <source>
        <strain evidence="3">ATCC 14538 / DSM 43046 / CBS 188.64 / JCM 3121 / NBRC 102363 / NCIMB 12654 / NRRL B-3342 / UNCC 431</strain>
    </source>
</reference>
<dbReference type="EMBL" id="AP012319">
    <property type="protein sequence ID" value="BAL90632.1"/>
    <property type="molecule type" value="Genomic_DNA"/>
</dbReference>